<comment type="similarity">
    <text evidence="1 5">Belongs to the FMO family.</text>
</comment>
<dbReference type="EMBL" id="BMAT01000962">
    <property type="protein sequence ID" value="GFR77282.1"/>
    <property type="molecule type" value="Genomic_DNA"/>
</dbReference>
<evidence type="ECO:0000256" key="1">
    <source>
        <dbReference type="ARBA" id="ARBA00009183"/>
    </source>
</evidence>
<evidence type="ECO:0000313" key="7">
    <source>
        <dbReference type="EMBL" id="GFR77282.1"/>
    </source>
</evidence>
<organism evidence="7 8">
    <name type="scientific">Elysia marginata</name>
    <dbReference type="NCBI Taxonomy" id="1093978"/>
    <lineage>
        <taxon>Eukaryota</taxon>
        <taxon>Metazoa</taxon>
        <taxon>Spiralia</taxon>
        <taxon>Lophotrochozoa</taxon>
        <taxon>Mollusca</taxon>
        <taxon>Gastropoda</taxon>
        <taxon>Heterobranchia</taxon>
        <taxon>Euthyneura</taxon>
        <taxon>Panpulmonata</taxon>
        <taxon>Sacoglossa</taxon>
        <taxon>Placobranchoidea</taxon>
        <taxon>Plakobranchidae</taxon>
        <taxon>Elysia</taxon>
    </lineage>
</organism>
<feature type="compositionally biased region" description="Basic and acidic residues" evidence="6">
    <location>
        <begin position="38"/>
        <end position="47"/>
    </location>
</feature>
<dbReference type="AlphaFoldDB" id="A0AAV4FVK7"/>
<dbReference type="GO" id="GO:0004499">
    <property type="term" value="F:N,N-dimethylaniline monooxygenase activity"/>
    <property type="evidence" value="ECO:0007669"/>
    <property type="project" value="InterPro"/>
</dbReference>
<comment type="caution">
    <text evidence="7">The sequence shown here is derived from an EMBL/GenBank/DDBJ whole genome shotgun (WGS) entry which is preliminary data.</text>
</comment>
<sequence length="367" mass="40434">MGRGISTGDHLGSKDPERFRSWVIPVPRPIEVGVRGSMVEREEERASRAQGEGDSSQEQAAVLGAGVSGLTSIKSCLEEGLDVVCYESRPCLGGIWSSTADEWNLSGPTMYKSLISNTSKSMTCFSDFPCPASYPPYLPHYLYQEYLLKYAEHFQLLKHIKFSTRVLKVLRAEDHASTGRWRLTLKTCLPGEETDQLHAGRDSGQSEWEEEFDGVIAATGFYSKARTPDIAGLSSSFPGNVSHAYSYREPSPFHGKTVLVIGSANTAVDIAVEVSSVAKQVYLSIGDGMCLTTRIDSATGLPSDLQLRRALHAWLSLAVSTRILTWIIHKRTNHRSVRPRLKGVRFYLKALSVGLCLVCCGLWIDQA</sequence>
<proteinExistence type="inferred from homology"/>
<keyword evidence="2 5" id="KW-0285">Flavoprotein</keyword>
<keyword evidence="5 7" id="KW-0503">Monooxygenase</keyword>
<evidence type="ECO:0000256" key="2">
    <source>
        <dbReference type="ARBA" id="ARBA00022630"/>
    </source>
</evidence>
<keyword evidence="3 5" id="KW-0274">FAD</keyword>
<gene>
    <name evidence="7" type="ORF">ElyMa_000505500</name>
</gene>
<protein>
    <recommendedName>
        <fullName evidence="5">Flavin-containing monooxygenase</fullName>
        <ecNumber evidence="5">1.-.-.-</ecNumber>
    </recommendedName>
</protein>
<dbReference type="InterPro" id="IPR050346">
    <property type="entry name" value="FMO-like"/>
</dbReference>
<dbReference type="Pfam" id="PF00743">
    <property type="entry name" value="FMO-like"/>
    <property type="match status" value="1"/>
</dbReference>
<dbReference type="Gene3D" id="3.50.50.60">
    <property type="entry name" value="FAD/NAD(P)-binding domain"/>
    <property type="match status" value="1"/>
</dbReference>
<comment type="cofactor">
    <cofactor evidence="5">
        <name>FAD</name>
        <dbReference type="ChEBI" id="CHEBI:57692"/>
    </cofactor>
</comment>
<evidence type="ECO:0000313" key="8">
    <source>
        <dbReference type="Proteomes" id="UP000762676"/>
    </source>
</evidence>
<evidence type="ECO:0000256" key="3">
    <source>
        <dbReference type="ARBA" id="ARBA00022827"/>
    </source>
</evidence>
<dbReference type="Proteomes" id="UP000762676">
    <property type="component" value="Unassembled WGS sequence"/>
</dbReference>
<dbReference type="GO" id="GO:0050661">
    <property type="term" value="F:NADP binding"/>
    <property type="evidence" value="ECO:0007669"/>
    <property type="project" value="InterPro"/>
</dbReference>
<evidence type="ECO:0000256" key="6">
    <source>
        <dbReference type="SAM" id="MobiDB-lite"/>
    </source>
</evidence>
<evidence type="ECO:0000256" key="4">
    <source>
        <dbReference type="ARBA" id="ARBA00023002"/>
    </source>
</evidence>
<accession>A0AAV4FVK7</accession>
<keyword evidence="4 5" id="KW-0560">Oxidoreductase</keyword>
<name>A0AAV4FVK7_9GAST</name>
<dbReference type="EC" id="1.-.-.-" evidence="5"/>
<dbReference type="SUPFAM" id="SSF51905">
    <property type="entry name" value="FAD/NAD(P)-binding domain"/>
    <property type="match status" value="1"/>
</dbReference>
<dbReference type="PANTHER" id="PTHR23023">
    <property type="entry name" value="DIMETHYLANILINE MONOOXYGENASE"/>
    <property type="match status" value="1"/>
</dbReference>
<reference evidence="7 8" key="1">
    <citation type="journal article" date="2021" name="Elife">
        <title>Chloroplast acquisition without the gene transfer in kleptoplastic sea slugs, Plakobranchus ocellatus.</title>
        <authorList>
            <person name="Maeda T."/>
            <person name="Takahashi S."/>
            <person name="Yoshida T."/>
            <person name="Shimamura S."/>
            <person name="Takaki Y."/>
            <person name="Nagai Y."/>
            <person name="Toyoda A."/>
            <person name="Suzuki Y."/>
            <person name="Arimoto A."/>
            <person name="Ishii H."/>
            <person name="Satoh N."/>
            <person name="Nishiyama T."/>
            <person name="Hasebe M."/>
            <person name="Maruyama T."/>
            <person name="Minagawa J."/>
            <person name="Obokata J."/>
            <person name="Shigenobu S."/>
        </authorList>
    </citation>
    <scope>NUCLEOTIDE SEQUENCE [LARGE SCALE GENOMIC DNA]</scope>
</reference>
<dbReference type="InterPro" id="IPR036188">
    <property type="entry name" value="FAD/NAD-bd_sf"/>
</dbReference>
<keyword evidence="8" id="KW-1185">Reference proteome</keyword>
<dbReference type="InterPro" id="IPR020946">
    <property type="entry name" value="Flavin_mOase-like"/>
</dbReference>
<evidence type="ECO:0000256" key="5">
    <source>
        <dbReference type="RuleBase" id="RU361177"/>
    </source>
</evidence>
<dbReference type="GO" id="GO:0050660">
    <property type="term" value="F:flavin adenine dinucleotide binding"/>
    <property type="evidence" value="ECO:0007669"/>
    <property type="project" value="InterPro"/>
</dbReference>
<feature type="region of interest" description="Disordered" evidence="6">
    <location>
        <begin position="38"/>
        <end position="58"/>
    </location>
</feature>